<gene>
    <name evidence="2" type="ORF">PRZ01_10895</name>
</gene>
<dbReference type="Proteomes" id="UP001219862">
    <property type="component" value="Unassembled WGS sequence"/>
</dbReference>
<reference evidence="2 3" key="1">
    <citation type="submission" date="2022-10" db="EMBL/GenBank/DDBJ databases">
        <title>paucibacter sp. hw8 Genome sequencing.</title>
        <authorList>
            <person name="Park S."/>
        </authorList>
    </citation>
    <scope>NUCLEOTIDE SEQUENCE [LARGE SCALE GENOMIC DNA]</scope>
    <source>
        <strain evidence="3">hw8</strain>
    </source>
</reference>
<comment type="caution">
    <text evidence="2">The sequence shown here is derived from an EMBL/GenBank/DDBJ whole genome shotgun (WGS) entry which is preliminary data.</text>
</comment>
<dbReference type="RefSeq" id="WP_273596807.1">
    <property type="nucleotide sequence ID" value="NZ_JAQQXS010000008.1"/>
</dbReference>
<keyword evidence="1" id="KW-0812">Transmembrane</keyword>
<feature type="transmembrane region" description="Helical" evidence="1">
    <location>
        <begin position="316"/>
        <end position="337"/>
    </location>
</feature>
<keyword evidence="3" id="KW-1185">Reference proteome</keyword>
<sequence>MNRSTSISTSPVAPEGRPALARWAPLRRWHRRLLARLQRHAQPLFLTVDGLNGLDGQVPSRPQDWAHIQPGHQTQRLAGPAVQLLISAQLLHELVCEPGLPLADEASLQAYGRQQFAHYFGAAAKHWPLATWRLEALGEGALEQCGLSALQGVDWPALRQYFDTHDMHLRAAQPAWAAVLRHLWGAEPEWARAPHAALAWVEGHVLTWLQLREGRLLALRQLRLRSATLAALHETVAELCQRDDTPQSVRILGYGLNAEDTAAASDVLHPLPHNLRLLADLSGTAPLPQWFAPLSRVEMQVLPAPDFLGPRRHHAALAWGLAITASLVLGVSSWGLWQSHQDQTLAAEQVQALSAELAHLRAAQVGPSAQPSRPISSQSAATAAQTWRAAMEVQQLLQQPWEALLSNVEQAGLMTPPPAAINWLALDYTAARGDLRLEGLAPDKLLPLQMTDRLNAAPGWHAVMLSRFQTAEQGLSGQRFEITAKVQAQRLQRTGFAADSSGGAKP</sequence>
<evidence type="ECO:0000256" key="1">
    <source>
        <dbReference type="SAM" id="Phobius"/>
    </source>
</evidence>
<keyword evidence="1" id="KW-0472">Membrane</keyword>
<evidence type="ECO:0000313" key="3">
    <source>
        <dbReference type="Proteomes" id="UP001219862"/>
    </source>
</evidence>
<name>A0ABT5KS01_9BURK</name>
<accession>A0ABT5KS01</accession>
<keyword evidence="1" id="KW-1133">Transmembrane helix</keyword>
<proteinExistence type="predicted"/>
<protein>
    <submittedName>
        <fullName evidence="2">Uncharacterized protein</fullName>
    </submittedName>
</protein>
<organism evidence="2 3">
    <name type="scientific">Roseateles koreensis</name>
    <dbReference type="NCBI Taxonomy" id="2987526"/>
    <lineage>
        <taxon>Bacteria</taxon>
        <taxon>Pseudomonadati</taxon>
        <taxon>Pseudomonadota</taxon>
        <taxon>Betaproteobacteria</taxon>
        <taxon>Burkholderiales</taxon>
        <taxon>Sphaerotilaceae</taxon>
        <taxon>Roseateles</taxon>
    </lineage>
</organism>
<dbReference type="EMBL" id="JAQQXS010000008">
    <property type="protein sequence ID" value="MDC8785700.1"/>
    <property type="molecule type" value="Genomic_DNA"/>
</dbReference>
<evidence type="ECO:0000313" key="2">
    <source>
        <dbReference type="EMBL" id="MDC8785700.1"/>
    </source>
</evidence>